<protein>
    <submittedName>
        <fullName evidence="4">Trehalase</fullName>
    </submittedName>
</protein>
<dbReference type="PANTHER" id="PTHR23403:SF1">
    <property type="entry name" value="TREHALASE"/>
    <property type="match status" value="1"/>
</dbReference>
<comment type="caution">
    <text evidence="4">The sequence shown here is derived from an EMBL/GenBank/DDBJ whole genome shotgun (WGS) entry which is preliminary data.</text>
</comment>
<accession>A0A931MN11</accession>
<keyword evidence="1" id="KW-0378">Hydrolase</keyword>
<dbReference type="InterPro" id="IPR008928">
    <property type="entry name" value="6-hairpin_glycosidase_sf"/>
</dbReference>
<dbReference type="InterPro" id="IPR018232">
    <property type="entry name" value="Glyco_hydro_37_CS"/>
</dbReference>
<gene>
    <name evidence="4" type="ORF">I5E68_18570</name>
</gene>
<evidence type="ECO:0000313" key="4">
    <source>
        <dbReference type="EMBL" id="MBH0114954.1"/>
    </source>
</evidence>
<proteinExistence type="predicted"/>
<reference evidence="4" key="1">
    <citation type="submission" date="2020-11" db="EMBL/GenBank/DDBJ databases">
        <title>Novosphingobium aureum sp. nov., a marine bacterium isolated from sediment of a salt flat.</title>
        <authorList>
            <person name="Yoo Y."/>
            <person name="Kim J.-J."/>
        </authorList>
    </citation>
    <scope>NUCLEOTIDE SEQUENCE</scope>
    <source>
        <strain evidence="4">YJ-S2-02</strain>
    </source>
</reference>
<sequence length="556" mass="60745">MARRRGTTRQGTGTRSPFRGFGAASALGALVCAPANLAQASPEASHTAIACPHVPASGEQAPTPLDLFGPLFVAVQEARLYPDSKTFADAEPRRAPDAIMADYCAQPPQGVDALRAFVEDNFTVPAQPGTLAPARRRIPLARHIVLLWSQLAREPSKPAPGSSVIALERPYVVPGGRFREMYYWDSYFTMLGLRVDGRDDLVEAMIDDFTALIERFGHVPNGTRSYYVTRSQPPFYYLMVGLSKSRDPVPRERRLAAMKREHAFWTSGEHQVRMPDGALLSRYASPVARPREESWGEDAALRAETGRAPDELYPDIRAAAESGWDFSSRWFADGRTMATIDTMDVVPVDLNALLFGLEQAIASTCREAGERACVDRFADLAAARRVAVERWLWDEAGARYGDYDLDAHSIRPGLTAASVYPLFTGLAAPARSGRVLQTVESRLVAQGGLRTSLVDTGQQWDAPNGWAPLQWIAIDAARRVGRPELAREIAARFLATVAREYCASGKLLEKYNVEQQVAGGGGEYPTQDGFGWTNGVTRALQAAYPALAGEGGCQRN</sequence>
<dbReference type="PROSITE" id="PS00927">
    <property type="entry name" value="TREHALASE_1"/>
    <property type="match status" value="1"/>
</dbReference>
<dbReference type="RefSeq" id="WP_197166983.1">
    <property type="nucleotide sequence ID" value="NZ_JADZGI010000005.1"/>
</dbReference>
<dbReference type="SUPFAM" id="SSF48208">
    <property type="entry name" value="Six-hairpin glycosidases"/>
    <property type="match status" value="1"/>
</dbReference>
<dbReference type="GO" id="GO:0004555">
    <property type="term" value="F:alpha,alpha-trehalase activity"/>
    <property type="evidence" value="ECO:0007669"/>
    <property type="project" value="InterPro"/>
</dbReference>
<keyword evidence="3" id="KW-0732">Signal</keyword>
<dbReference type="EMBL" id="JADZGI010000005">
    <property type="protein sequence ID" value="MBH0114954.1"/>
    <property type="molecule type" value="Genomic_DNA"/>
</dbReference>
<keyword evidence="5" id="KW-1185">Reference proteome</keyword>
<dbReference type="Proteomes" id="UP000617634">
    <property type="component" value="Unassembled WGS sequence"/>
</dbReference>
<dbReference type="PROSITE" id="PS00928">
    <property type="entry name" value="TREHALASE_2"/>
    <property type="match status" value="1"/>
</dbReference>
<name>A0A931MN11_9SPHN</name>
<dbReference type="PRINTS" id="PR00744">
    <property type="entry name" value="GLHYDRLASE37"/>
</dbReference>
<dbReference type="Pfam" id="PF01204">
    <property type="entry name" value="Trehalase"/>
    <property type="match status" value="1"/>
</dbReference>
<evidence type="ECO:0000313" key="5">
    <source>
        <dbReference type="Proteomes" id="UP000617634"/>
    </source>
</evidence>
<evidence type="ECO:0000256" key="3">
    <source>
        <dbReference type="SAM" id="SignalP"/>
    </source>
</evidence>
<dbReference type="Gene3D" id="1.50.10.10">
    <property type="match status" value="1"/>
</dbReference>
<keyword evidence="2" id="KW-0326">Glycosidase</keyword>
<feature type="chain" id="PRO_5036836017" evidence="3">
    <location>
        <begin position="41"/>
        <end position="556"/>
    </location>
</feature>
<dbReference type="InterPro" id="IPR012341">
    <property type="entry name" value="6hp_glycosidase-like_sf"/>
</dbReference>
<dbReference type="PANTHER" id="PTHR23403">
    <property type="entry name" value="TREHALASE"/>
    <property type="match status" value="1"/>
</dbReference>
<dbReference type="AlphaFoldDB" id="A0A931MN11"/>
<dbReference type="GO" id="GO:0005993">
    <property type="term" value="P:trehalose catabolic process"/>
    <property type="evidence" value="ECO:0007669"/>
    <property type="project" value="TreeGrafter"/>
</dbReference>
<evidence type="ECO:0000256" key="2">
    <source>
        <dbReference type="ARBA" id="ARBA00023295"/>
    </source>
</evidence>
<feature type="signal peptide" evidence="3">
    <location>
        <begin position="1"/>
        <end position="40"/>
    </location>
</feature>
<organism evidence="4 5">
    <name type="scientific">Novosphingobium aureum</name>
    <dbReference type="NCBI Taxonomy" id="2792964"/>
    <lineage>
        <taxon>Bacteria</taxon>
        <taxon>Pseudomonadati</taxon>
        <taxon>Pseudomonadota</taxon>
        <taxon>Alphaproteobacteria</taxon>
        <taxon>Sphingomonadales</taxon>
        <taxon>Sphingomonadaceae</taxon>
        <taxon>Novosphingobium</taxon>
    </lineage>
</organism>
<dbReference type="InterPro" id="IPR001661">
    <property type="entry name" value="Glyco_hydro_37"/>
</dbReference>
<evidence type="ECO:0000256" key="1">
    <source>
        <dbReference type="ARBA" id="ARBA00022801"/>
    </source>
</evidence>